<proteinExistence type="predicted"/>
<organism evidence="1 2">
    <name type="scientific">Eretmocerus hayati</name>
    <dbReference type="NCBI Taxonomy" id="131215"/>
    <lineage>
        <taxon>Eukaryota</taxon>
        <taxon>Metazoa</taxon>
        <taxon>Ecdysozoa</taxon>
        <taxon>Arthropoda</taxon>
        <taxon>Hexapoda</taxon>
        <taxon>Insecta</taxon>
        <taxon>Pterygota</taxon>
        <taxon>Neoptera</taxon>
        <taxon>Endopterygota</taxon>
        <taxon>Hymenoptera</taxon>
        <taxon>Apocrita</taxon>
        <taxon>Proctotrupomorpha</taxon>
        <taxon>Chalcidoidea</taxon>
        <taxon>Aphelinidae</taxon>
        <taxon>Aphelininae</taxon>
        <taxon>Eretmocerus</taxon>
    </lineage>
</organism>
<dbReference type="Proteomes" id="UP001239111">
    <property type="component" value="Chromosome 1"/>
</dbReference>
<sequence length="168" mass="19317">MYFAYKYEQSKVVEVLLKYKADIVILNGSMSEHFLIAFDDLVQLGRDEFHLSGFKKILSKNLMKILSSPISLRSQYSNDWGLSPLHLLCLYDEPDLKLLKNYSISYRHEVNQTLVIPQSYKYHKCTPMHLAMLVQQSRRASVMVSAGADPKIVNRVGDTPIEFGFIPE</sequence>
<evidence type="ECO:0000313" key="1">
    <source>
        <dbReference type="EMBL" id="KAJ8683139.1"/>
    </source>
</evidence>
<comment type="caution">
    <text evidence="1">The sequence shown here is derived from an EMBL/GenBank/DDBJ whole genome shotgun (WGS) entry which is preliminary data.</text>
</comment>
<dbReference type="EMBL" id="CM056741">
    <property type="protein sequence ID" value="KAJ8683139.1"/>
    <property type="molecule type" value="Genomic_DNA"/>
</dbReference>
<protein>
    <submittedName>
        <fullName evidence="1">Uncharacterized protein</fullName>
    </submittedName>
</protein>
<gene>
    <name evidence="1" type="ORF">QAD02_018931</name>
</gene>
<keyword evidence="2" id="KW-1185">Reference proteome</keyword>
<reference evidence="1" key="1">
    <citation type="submission" date="2023-04" db="EMBL/GenBank/DDBJ databases">
        <title>A chromosome-level genome assembly of the parasitoid wasp Eretmocerus hayati.</title>
        <authorList>
            <person name="Zhong Y."/>
            <person name="Liu S."/>
            <person name="Liu Y."/>
        </authorList>
    </citation>
    <scope>NUCLEOTIDE SEQUENCE</scope>
    <source>
        <strain evidence="1">ZJU_SS_LIU_2023</strain>
    </source>
</reference>
<name>A0ACC2PHU1_9HYME</name>
<accession>A0ACC2PHU1</accession>
<evidence type="ECO:0000313" key="2">
    <source>
        <dbReference type="Proteomes" id="UP001239111"/>
    </source>
</evidence>